<proteinExistence type="predicted"/>
<name>A0A6J6WDM3_9ZZZZ</name>
<evidence type="ECO:0000259" key="1">
    <source>
        <dbReference type="Pfam" id="PF04734"/>
    </source>
</evidence>
<dbReference type="AlphaFoldDB" id="A0A6J6WDM3"/>
<protein>
    <submittedName>
        <fullName evidence="2">Unannotated protein</fullName>
    </submittedName>
</protein>
<dbReference type="Pfam" id="PF04734">
    <property type="entry name" value="Ceramidase_alk"/>
    <property type="match status" value="1"/>
</dbReference>
<dbReference type="InterPro" id="IPR031329">
    <property type="entry name" value="NEUT/ALK_ceramidase_N"/>
</dbReference>
<reference evidence="2" key="1">
    <citation type="submission" date="2020-05" db="EMBL/GenBank/DDBJ databases">
        <authorList>
            <person name="Chiriac C."/>
            <person name="Salcher M."/>
            <person name="Ghai R."/>
            <person name="Kavagutti S V."/>
        </authorList>
    </citation>
    <scope>NUCLEOTIDE SEQUENCE</scope>
</reference>
<evidence type="ECO:0000313" key="2">
    <source>
        <dbReference type="EMBL" id="CAB4783141.1"/>
    </source>
</evidence>
<feature type="domain" description="Neutral/alkaline non-lysosomal ceramidase N-terminal" evidence="1">
    <location>
        <begin position="45"/>
        <end position="242"/>
    </location>
</feature>
<accession>A0A6J6WDM3</accession>
<sequence length="461" mass="50799">MNQGKLFPQESMWSPKVTRMRAGCARRIIDPPIGTRTENWGASKVHVTTGVHNHITATAMAILSENGESYFIVSIDWGWWQGITDDLLIRGAIIRELGINENQLLLHLTHTHAGPTTSSDVAELEGGQAAIEYHGVAIGEIVSACRQALAESVLVDVTWGYGKCALAVNRDLPCGSEDIVAFNPNQPADDTLAVARISDLNSKTIGIIINYACHPTTLAWDNSLASPDFVGAARDLIESKHDAPVLFLQGASGDLGPRDGFTGDTRVADKNGRVLGFATLSVIENMLPPSTRLKFLKTVESGALLGEWGEEKFIPETTDSFQRLDLKVPLKDIPSIEQLEELWKNIDPNARSVRIKRAKKLREGYLREAGTTHPVWIWRFGKAVFVAHPGEAYSKFQIELRSRFPDRVIFVLNCTNGPGYVYVPTAESYDRGRYQVWQTLLGPGALDELIERVGEAIEAMN</sequence>
<dbReference type="EMBL" id="CAEZZS010000066">
    <property type="protein sequence ID" value="CAB4783141.1"/>
    <property type="molecule type" value="Genomic_DNA"/>
</dbReference>
<gene>
    <name evidence="2" type="ORF">UFOPK2922_01186</name>
</gene>
<organism evidence="2">
    <name type="scientific">freshwater metagenome</name>
    <dbReference type="NCBI Taxonomy" id="449393"/>
    <lineage>
        <taxon>unclassified sequences</taxon>
        <taxon>metagenomes</taxon>
        <taxon>ecological metagenomes</taxon>
    </lineage>
</organism>